<evidence type="ECO:0000256" key="5">
    <source>
        <dbReference type="ARBA" id="ARBA00022857"/>
    </source>
</evidence>
<evidence type="ECO:0000313" key="11">
    <source>
        <dbReference type="EMBL" id="GAL84459.1"/>
    </source>
</evidence>
<feature type="domain" description="FAD-binding" evidence="10">
    <location>
        <begin position="5"/>
        <end position="352"/>
    </location>
</feature>
<dbReference type="Gene3D" id="3.50.50.60">
    <property type="entry name" value="FAD/NAD(P)-binding domain"/>
    <property type="match status" value="1"/>
</dbReference>
<dbReference type="GO" id="GO:0043420">
    <property type="term" value="P:anthranilate metabolic process"/>
    <property type="evidence" value="ECO:0007669"/>
    <property type="project" value="UniProtKB-UniRule"/>
</dbReference>
<reference evidence="11 12" key="1">
    <citation type="submission" date="2014-09" db="EMBL/GenBank/DDBJ databases">
        <title>Sporocytophaga myxococcoides PG-01 genome sequencing.</title>
        <authorList>
            <person name="Liu L."/>
            <person name="Gao P.J."/>
            <person name="Chen G.J."/>
            <person name="Wang L.S."/>
        </authorList>
    </citation>
    <scope>NUCLEOTIDE SEQUENCE [LARGE SCALE GENOMIC DNA]</scope>
    <source>
        <strain evidence="11 12">PG-01</strain>
    </source>
</reference>
<gene>
    <name evidence="9" type="primary">kmo</name>
    <name evidence="11" type="ORF">MYP_1687</name>
</gene>
<evidence type="ECO:0000256" key="3">
    <source>
        <dbReference type="ARBA" id="ARBA00022642"/>
    </source>
</evidence>
<proteinExistence type="inferred from homology"/>
<dbReference type="STRING" id="153721.MYP_1687"/>
<dbReference type="Pfam" id="PF01494">
    <property type="entry name" value="FAD_binding_3"/>
    <property type="match status" value="1"/>
</dbReference>
<keyword evidence="12" id="KW-1185">Reference proteome</keyword>
<evidence type="ECO:0000313" key="12">
    <source>
        <dbReference type="Proteomes" id="UP000030185"/>
    </source>
</evidence>
<dbReference type="GO" id="GO:0019805">
    <property type="term" value="P:quinolinate biosynthetic process"/>
    <property type="evidence" value="ECO:0007669"/>
    <property type="project" value="UniProtKB-UniRule"/>
</dbReference>
<dbReference type="PRINTS" id="PR00420">
    <property type="entry name" value="RNGMNOXGNASE"/>
</dbReference>
<dbReference type="EMBL" id="BBLT01000003">
    <property type="protein sequence ID" value="GAL84459.1"/>
    <property type="molecule type" value="Genomic_DNA"/>
</dbReference>
<dbReference type="SUPFAM" id="SSF51905">
    <property type="entry name" value="FAD/NAD(P)-binding domain"/>
    <property type="match status" value="1"/>
</dbReference>
<comment type="similarity">
    <text evidence="9">Belongs to the aromatic-ring hydroxylase family. KMO subfamily.</text>
</comment>
<evidence type="ECO:0000256" key="1">
    <source>
        <dbReference type="ARBA" id="ARBA00001974"/>
    </source>
</evidence>
<comment type="function">
    <text evidence="9">Catalyzes the hydroxylation of L-kynurenine (L-Kyn) to form 3-hydroxy-L-kynurenine (L-3OHKyn). Required for synthesis of quinolinic acid.</text>
</comment>
<comment type="caution">
    <text evidence="11">The sequence shown here is derived from an EMBL/GenBank/DDBJ whole genome shotgun (WGS) entry which is preliminary data.</text>
</comment>
<evidence type="ECO:0000259" key="10">
    <source>
        <dbReference type="Pfam" id="PF01494"/>
    </source>
</evidence>
<dbReference type="HAMAP" id="MF_01971">
    <property type="entry name" value="Kynurenine_monooxygenase"/>
    <property type="match status" value="1"/>
</dbReference>
<protein>
    <recommendedName>
        <fullName evidence="9">Kynurenine 3-monooxygenase</fullName>
        <ecNumber evidence="9">1.14.13.9</ecNumber>
    </recommendedName>
    <alternativeName>
        <fullName evidence="9">Kynurenine 3-hydroxylase</fullName>
    </alternativeName>
</protein>
<dbReference type="EC" id="1.14.13.9" evidence="9"/>
<sequence length="449" mass="50951">MEEKKIVISGGGLVGSLLALLLGKAGYEVDVYEKRPDPLMTAPETGRSINLALSHRGIKALQAAGVEQETMNIAIPMKGRFIHHEDGTNSFQPYGEEGQVIYAVSRADLNKTLLNKAREAHNVKLFFNERCVKVNIEEFSIEFENKLDGTVKAREFSVLFGADGAFSQVRSSLLPTCRFNYSQEYLEYGYKELTIPSDAGAHRMEKNALHIWPREKFMLIALPNLDGTFTATLFLPFEGENSFESLKTDAQVETFFKSNFADAADLIPELKKQFAEHPTSALVTVKCYPWVYENRIALIGDAAHAIVPFYGQGMNAGFEDCRVLYDLVTKNWSLNSSLQEYQKLRKPAGDAVGQLALQNFIEMRDLVNDKKFLLRKKIEAIIHHKIPGYLPLYSMVTFSDLPYHEALEKGQKQERLMEEIMKIENIEALSEDKEVWEKIEEMVKREMGR</sequence>
<dbReference type="Proteomes" id="UP000030185">
    <property type="component" value="Unassembled WGS sequence"/>
</dbReference>
<evidence type="ECO:0000256" key="4">
    <source>
        <dbReference type="ARBA" id="ARBA00022827"/>
    </source>
</evidence>
<dbReference type="InterPro" id="IPR002938">
    <property type="entry name" value="FAD-bd"/>
</dbReference>
<comment type="pathway">
    <text evidence="9">Cofactor biosynthesis; NAD(+) biosynthesis; quinolinate from L-kynurenine: step 1/3.</text>
</comment>
<dbReference type="GO" id="GO:0004502">
    <property type="term" value="F:kynurenine 3-monooxygenase activity"/>
    <property type="evidence" value="ECO:0007669"/>
    <property type="project" value="UniProtKB-UniRule"/>
</dbReference>
<keyword evidence="5 9" id="KW-0521">NADP</keyword>
<dbReference type="UniPathway" id="UPA00253">
    <property type="reaction ID" value="UER00328"/>
</dbReference>
<dbReference type="GO" id="GO:0071949">
    <property type="term" value="F:FAD binding"/>
    <property type="evidence" value="ECO:0007669"/>
    <property type="project" value="InterPro"/>
</dbReference>
<evidence type="ECO:0000256" key="2">
    <source>
        <dbReference type="ARBA" id="ARBA00022630"/>
    </source>
</evidence>
<dbReference type="AlphaFoldDB" id="A0A098LDF4"/>
<evidence type="ECO:0000256" key="9">
    <source>
        <dbReference type="HAMAP-Rule" id="MF_01971"/>
    </source>
</evidence>
<dbReference type="GO" id="GO:0070189">
    <property type="term" value="P:kynurenine metabolic process"/>
    <property type="evidence" value="ECO:0007669"/>
    <property type="project" value="TreeGrafter"/>
</dbReference>
<dbReference type="PANTHER" id="PTHR46028">
    <property type="entry name" value="KYNURENINE 3-MONOOXYGENASE"/>
    <property type="match status" value="1"/>
</dbReference>
<dbReference type="PANTHER" id="PTHR46028:SF2">
    <property type="entry name" value="KYNURENINE 3-MONOOXYGENASE"/>
    <property type="match status" value="1"/>
</dbReference>
<name>A0A098LDF4_9BACT</name>
<evidence type="ECO:0000256" key="6">
    <source>
        <dbReference type="ARBA" id="ARBA00023002"/>
    </source>
</evidence>
<dbReference type="InterPro" id="IPR027545">
    <property type="entry name" value="Kynurenine_monooxygenase"/>
</dbReference>
<keyword evidence="2 9" id="KW-0285">Flavoprotein</keyword>
<evidence type="ECO:0000256" key="8">
    <source>
        <dbReference type="ARBA" id="ARBA00047818"/>
    </source>
</evidence>
<dbReference type="GO" id="GO:0009435">
    <property type="term" value="P:NAD+ biosynthetic process"/>
    <property type="evidence" value="ECO:0007669"/>
    <property type="project" value="UniProtKB-UniPathway"/>
</dbReference>
<organism evidence="11 12">
    <name type="scientific">Sporocytophaga myxococcoides</name>
    <dbReference type="NCBI Taxonomy" id="153721"/>
    <lineage>
        <taxon>Bacteria</taxon>
        <taxon>Pseudomonadati</taxon>
        <taxon>Bacteroidota</taxon>
        <taxon>Cytophagia</taxon>
        <taxon>Cytophagales</taxon>
        <taxon>Cytophagaceae</taxon>
        <taxon>Sporocytophaga</taxon>
    </lineage>
</organism>
<keyword evidence="3 9" id="KW-0662">Pyridine nucleotide biosynthesis</keyword>
<evidence type="ECO:0000256" key="7">
    <source>
        <dbReference type="ARBA" id="ARBA00023033"/>
    </source>
</evidence>
<dbReference type="InterPro" id="IPR036188">
    <property type="entry name" value="FAD/NAD-bd_sf"/>
</dbReference>
<keyword evidence="6 9" id="KW-0560">Oxidoreductase</keyword>
<dbReference type="eggNOG" id="COG0654">
    <property type="taxonomic scope" value="Bacteria"/>
</dbReference>
<comment type="catalytic activity">
    <reaction evidence="8 9">
        <text>L-kynurenine + NADPH + O2 + H(+) = 3-hydroxy-L-kynurenine + NADP(+) + H2O</text>
        <dbReference type="Rhea" id="RHEA:20545"/>
        <dbReference type="ChEBI" id="CHEBI:15377"/>
        <dbReference type="ChEBI" id="CHEBI:15378"/>
        <dbReference type="ChEBI" id="CHEBI:15379"/>
        <dbReference type="ChEBI" id="CHEBI:57783"/>
        <dbReference type="ChEBI" id="CHEBI:57959"/>
        <dbReference type="ChEBI" id="CHEBI:58125"/>
        <dbReference type="ChEBI" id="CHEBI:58349"/>
        <dbReference type="EC" id="1.14.13.9"/>
    </reaction>
</comment>
<comment type="cofactor">
    <cofactor evidence="1 9">
        <name>FAD</name>
        <dbReference type="ChEBI" id="CHEBI:57692"/>
    </cofactor>
</comment>
<accession>A0A098LDF4</accession>
<keyword evidence="7 9" id="KW-0503">Monooxygenase</keyword>
<keyword evidence="4 9" id="KW-0274">FAD</keyword>
<dbReference type="GO" id="GO:0006569">
    <property type="term" value="P:L-tryptophan catabolic process"/>
    <property type="evidence" value="ECO:0007669"/>
    <property type="project" value="UniProtKB-UniRule"/>
</dbReference>
<dbReference type="FunFam" id="3.50.50.60:FF:000185">
    <property type="entry name" value="Kynurenine 3-monooxygenase"/>
    <property type="match status" value="1"/>
</dbReference>